<dbReference type="SUPFAM" id="SSF51905">
    <property type="entry name" value="FAD/NAD(P)-binding domain"/>
    <property type="match status" value="1"/>
</dbReference>
<dbReference type="GO" id="GO:0016491">
    <property type="term" value="F:oxidoreductase activity"/>
    <property type="evidence" value="ECO:0007669"/>
    <property type="project" value="TreeGrafter"/>
</dbReference>
<dbReference type="Gene3D" id="3.90.660.50">
    <property type="match status" value="1"/>
</dbReference>
<keyword evidence="1" id="KW-0472">Membrane</keyword>
<keyword evidence="1" id="KW-0812">Transmembrane</keyword>
<dbReference type="InterPro" id="IPR050464">
    <property type="entry name" value="Zeta_carotene_desat/Oxidored"/>
</dbReference>
<name>A0A481ZBU9_9VIRU</name>
<proteinExistence type="predicted"/>
<feature type="transmembrane region" description="Helical" evidence="1">
    <location>
        <begin position="529"/>
        <end position="546"/>
    </location>
</feature>
<sequence>MEKVKIIIIGGGLGGMSVAQNLITRGFKDITLYERNQNTGGMARSKRLTKDDMKPISYCWRIVGASYKNMRAMMRKIPVRNGNSEDRLVDMQSIWFIINSTCVKIDVSISTIFGVVRQLKTLCLSDLINISRAYLYGLTACKERIDLHDDETWEDFIGHLSKDVHMLIVESLGPMFGVDPHRVNASSIMRALENLSAISPNHSQVMDTTWDEGLFKPWEEHLKKLGVKIFTEMTIDKIDVKNDKITRIHFVGIGNKEKDEADVYFICLPVEQAHKLLKSTRLGESLRHLKNNGKQLMTNVAIYFEERLFMKENRTAIYIPHTPWRIVIEPCGVVWNEDIHRKYGVGDVWYAAIDCQECKGTLYKKRFLDCSPREVKEEIMHQIYSSGLDDFLTTSSGKKFSQVEVIEVKLWPTYVEGKDGKIFTTEPKFSSNKNTLKFRPHPDITDYIENAYMATSYCRTSREAFLMDGAFESSAIACNAFMDKIDKDKTIERVTVYSGHRKFGHVFGPLRKLDNLLLKNNLPHIGSKIHPIFIILLYFYFIYLAVRAIF</sequence>
<dbReference type="InterPro" id="IPR036188">
    <property type="entry name" value="FAD/NAD-bd_sf"/>
</dbReference>
<evidence type="ECO:0000313" key="2">
    <source>
        <dbReference type="EMBL" id="QBK93126.1"/>
    </source>
</evidence>
<keyword evidence="1" id="KW-1133">Transmembrane helix</keyword>
<dbReference type="Gene3D" id="3.50.50.60">
    <property type="entry name" value="FAD/NAD(P)-binding domain"/>
    <property type="match status" value="2"/>
</dbReference>
<dbReference type="PANTHER" id="PTHR42923">
    <property type="entry name" value="PROTOPORPHYRINOGEN OXIDASE"/>
    <property type="match status" value="1"/>
</dbReference>
<accession>A0A481ZBU9</accession>
<dbReference type="Pfam" id="PF13450">
    <property type="entry name" value="NAD_binding_8"/>
    <property type="match status" value="1"/>
</dbReference>
<dbReference type="PRINTS" id="PR00419">
    <property type="entry name" value="ADXRDTASE"/>
</dbReference>
<gene>
    <name evidence="2" type="ORF">LCPAC403_02600</name>
</gene>
<dbReference type="EMBL" id="MK500590">
    <property type="protein sequence ID" value="QBK93126.1"/>
    <property type="molecule type" value="Genomic_DNA"/>
</dbReference>
<reference evidence="2" key="1">
    <citation type="journal article" date="2019" name="MBio">
        <title>Virus Genomes from Deep Sea Sediments Expand the Ocean Megavirome and Support Independent Origins of Viral Gigantism.</title>
        <authorList>
            <person name="Backstrom D."/>
            <person name="Yutin N."/>
            <person name="Jorgensen S.L."/>
            <person name="Dharamshi J."/>
            <person name="Homa F."/>
            <person name="Zaremba-Niedwiedzka K."/>
            <person name="Spang A."/>
            <person name="Wolf Y.I."/>
            <person name="Koonin E.V."/>
            <person name="Ettema T.J."/>
        </authorList>
    </citation>
    <scope>NUCLEOTIDE SEQUENCE</scope>
</reference>
<organism evidence="2">
    <name type="scientific">Pithovirus LCPAC403</name>
    <dbReference type="NCBI Taxonomy" id="2506596"/>
    <lineage>
        <taxon>Viruses</taxon>
        <taxon>Pithoviruses</taxon>
    </lineage>
</organism>
<protein>
    <submittedName>
        <fullName evidence="2">Flavin-containing amine oxidase</fullName>
    </submittedName>
</protein>
<evidence type="ECO:0000256" key="1">
    <source>
        <dbReference type="SAM" id="Phobius"/>
    </source>
</evidence>